<sequence length="104" mass="11629">MGNAISSALTKLGVLTASPLAFLIVVIYAGIWAIVDRESLDLHGVATLATWLMTLLIQRSEHRDTQAIHAKLDELLRVHKDASTDLTKVDNKEPEEIERQRKKK</sequence>
<dbReference type="EMBL" id="AGWY01000018">
    <property type="protein sequence ID" value="EKS31812.1"/>
    <property type="molecule type" value="Genomic_DNA"/>
</dbReference>
<evidence type="ECO:0000313" key="3">
    <source>
        <dbReference type="Proteomes" id="UP000001095"/>
    </source>
</evidence>
<gene>
    <name evidence="2" type="ORF">HMPREF9696_04033</name>
</gene>
<proteinExistence type="predicted"/>
<comment type="caution">
    <text evidence="2">The sequence shown here is derived from an EMBL/GenBank/DDBJ whole genome shotgun (WGS) entry which is preliminary data.</text>
</comment>
<accession>K8NNB0</accession>
<dbReference type="OrthoDB" id="9811730at2"/>
<organism evidence="2 3">
    <name type="scientific">Afipia clevelandensis ATCC 49720</name>
    <dbReference type="NCBI Taxonomy" id="883079"/>
    <lineage>
        <taxon>Bacteria</taxon>
        <taxon>Pseudomonadati</taxon>
        <taxon>Pseudomonadota</taxon>
        <taxon>Alphaproteobacteria</taxon>
        <taxon>Hyphomicrobiales</taxon>
        <taxon>Nitrobacteraceae</taxon>
        <taxon>Afipia</taxon>
    </lineage>
</organism>
<keyword evidence="1" id="KW-1133">Transmembrane helix</keyword>
<name>K8NNB0_9BRAD</name>
<protein>
    <recommendedName>
        <fullName evidence="4">Low affinity iron permease</fullName>
    </recommendedName>
</protein>
<evidence type="ECO:0000313" key="2">
    <source>
        <dbReference type="EMBL" id="EKS31812.1"/>
    </source>
</evidence>
<keyword evidence="1" id="KW-0472">Membrane</keyword>
<feature type="transmembrane region" description="Helical" evidence="1">
    <location>
        <begin position="40"/>
        <end position="57"/>
    </location>
</feature>
<dbReference type="GO" id="GO:0055085">
    <property type="term" value="P:transmembrane transport"/>
    <property type="evidence" value="ECO:0007669"/>
    <property type="project" value="InterPro"/>
</dbReference>
<feature type="transmembrane region" description="Helical" evidence="1">
    <location>
        <begin position="12"/>
        <end position="34"/>
    </location>
</feature>
<reference evidence="2 3" key="1">
    <citation type="submission" date="2012-04" db="EMBL/GenBank/DDBJ databases">
        <title>The Genome Sequence of Afipia clevelandensis ATCC 49720.</title>
        <authorList>
            <consortium name="The Broad Institute Genome Sequencing Platform"/>
            <person name="Earl A."/>
            <person name="Ward D."/>
            <person name="Feldgarden M."/>
            <person name="Gevers D."/>
            <person name="Huys G."/>
            <person name="Walker B."/>
            <person name="Young S.K."/>
            <person name="Zeng Q."/>
            <person name="Gargeya S."/>
            <person name="Fitzgerald M."/>
            <person name="Haas B."/>
            <person name="Abouelleil A."/>
            <person name="Alvarado L."/>
            <person name="Arachchi H.M."/>
            <person name="Berlin A."/>
            <person name="Chapman S.B."/>
            <person name="Goldberg J."/>
            <person name="Griggs A."/>
            <person name="Gujja S."/>
            <person name="Hansen M."/>
            <person name="Howarth C."/>
            <person name="Imamovic A."/>
            <person name="Larimer J."/>
            <person name="McCowen C."/>
            <person name="Montmayeur A."/>
            <person name="Murphy C."/>
            <person name="Neiman D."/>
            <person name="Pearson M."/>
            <person name="Priest M."/>
            <person name="Roberts A."/>
            <person name="Saif S."/>
            <person name="Shea T."/>
            <person name="Sisk P."/>
            <person name="Sykes S."/>
            <person name="Wortman J."/>
            <person name="Nusbaum C."/>
            <person name="Birren B."/>
        </authorList>
    </citation>
    <scope>NUCLEOTIDE SEQUENCE [LARGE SCALE GENOMIC DNA]</scope>
    <source>
        <strain evidence="2 3">ATCC 49720</strain>
    </source>
</reference>
<evidence type="ECO:0000256" key="1">
    <source>
        <dbReference type="SAM" id="Phobius"/>
    </source>
</evidence>
<evidence type="ECO:0008006" key="4">
    <source>
        <dbReference type="Google" id="ProtNLM"/>
    </source>
</evidence>
<dbReference type="InterPro" id="IPR007251">
    <property type="entry name" value="Iron_permease_Fet4"/>
</dbReference>
<dbReference type="HOGENOM" id="CLU_174727_0_0_5"/>
<dbReference type="RefSeq" id="WP_002714903.1">
    <property type="nucleotide sequence ID" value="NZ_KB375281.1"/>
</dbReference>
<keyword evidence="1" id="KW-0812">Transmembrane</keyword>
<dbReference type="Proteomes" id="UP000001095">
    <property type="component" value="Unassembled WGS sequence"/>
</dbReference>
<keyword evidence="3" id="KW-1185">Reference proteome</keyword>
<dbReference type="Pfam" id="PF04120">
    <property type="entry name" value="Iron_permease"/>
    <property type="match status" value="1"/>
</dbReference>
<dbReference type="AlphaFoldDB" id="K8NNB0"/>